<organism evidence="2 3">
    <name type="scientific">Platanthera zijinensis</name>
    <dbReference type="NCBI Taxonomy" id="2320716"/>
    <lineage>
        <taxon>Eukaryota</taxon>
        <taxon>Viridiplantae</taxon>
        <taxon>Streptophyta</taxon>
        <taxon>Embryophyta</taxon>
        <taxon>Tracheophyta</taxon>
        <taxon>Spermatophyta</taxon>
        <taxon>Magnoliopsida</taxon>
        <taxon>Liliopsida</taxon>
        <taxon>Asparagales</taxon>
        <taxon>Orchidaceae</taxon>
        <taxon>Orchidoideae</taxon>
        <taxon>Orchideae</taxon>
        <taxon>Orchidinae</taxon>
        <taxon>Platanthera</taxon>
    </lineage>
</organism>
<keyword evidence="1" id="KW-0863">Zinc-finger</keyword>
<dbReference type="InterPro" id="IPR031052">
    <property type="entry name" value="FHY3/FAR1"/>
</dbReference>
<proteinExistence type="inferred from homology"/>
<dbReference type="Proteomes" id="UP001418222">
    <property type="component" value="Unassembled WGS sequence"/>
</dbReference>
<comment type="subcellular location">
    <subcellularLocation>
        <location evidence="1">Nucleus</location>
    </subcellularLocation>
</comment>
<keyword evidence="1" id="KW-0862">Zinc</keyword>
<evidence type="ECO:0000313" key="2">
    <source>
        <dbReference type="EMBL" id="KAK8956806.1"/>
    </source>
</evidence>
<reference evidence="2 3" key="1">
    <citation type="journal article" date="2022" name="Nat. Plants">
        <title>Genomes of leafy and leafless Platanthera orchids illuminate the evolution of mycoheterotrophy.</title>
        <authorList>
            <person name="Li M.H."/>
            <person name="Liu K.W."/>
            <person name="Li Z."/>
            <person name="Lu H.C."/>
            <person name="Ye Q.L."/>
            <person name="Zhang D."/>
            <person name="Wang J.Y."/>
            <person name="Li Y.F."/>
            <person name="Zhong Z.M."/>
            <person name="Liu X."/>
            <person name="Yu X."/>
            <person name="Liu D.K."/>
            <person name="Tu X.D."/>
            <person name="Liu B."/>
            <person name="Hao Y."/>
            <person name="Liao X.Y."/>
            <person name="Jiang Y.T."/>
            <person name="Sun W.H."/>
            <person name="Chen J."/>
            <person name="Chen Y.Q."/>
            <person name="Ai Y."/>
            <person name="Zhai J.W."/>
            <person name="Wu S.S."/>
            <person name="Zhou Z."/>
            <person name="Hsiao Y.Y."/>
            <person name="Wu W.L."/>
            <person name="Chen Y.Y."/>
            <person name="Lin Y.F."/>
            <person name="Hsu J.L."/>
            <person name="Li C.Y."/>
            <person name="Wang Z.W."/>
            <person name="Zhao X."/>
            <person name="Zhong W.Y."/>
            <person name="Ma X.K."/>
            <person name="Ma L."/>
            <person name="Huang J."/>
            <person name="Chen G.Z."/>
            <person name="Huang M.Z."/>
            <person name="Huang L."/>
            <person name="Peng D.H."/>
            <person name="Luo Y.B."/>
            <person name="Zou S.Q."/>
            <person name="Chen S.P."/>
            <person name="Lan S."/>
            <person name="Tsai W.C."/>
            <person name="Van de Peer Y."/>
            <person name="Liu Z.J."/>
        </authorList>
    </citation>
    <scope>NUCLEOTIDE SEQUENCE [LARGE SCALE GENOMIC DNA]</scope>
    <source>
        <strain evidence="2">Lor287</strain>
    </source>
</reference>
<protein>
    <recommendedName>
        <fullName evidence="1">Protein FAR1-RELATED SEQUENCE</fullName>
    </recommendedName>
</protein>
<dbReference type="GO" id="GO:0005634">
    <property type="term" value="C:nucleus"/>
    <property type="evidence" value="ECO:0007669"/>
    <property type="project" value="UniProtKB-SubCell"/>
</dbReference>
<keyword evidence="3" id="KW-1185">Reference proteome</keyword>
<dbReference type="AlphaFoldDB" id="A0AAP0GFC4"/>
<accession>A0AAP0GFC4</accession>
<dbReference type="GO" id="GO:0006355">
    <property type="term" value="P:regulation of DNA-templated transcription"/>
    <property type="evidence" value="ECO:0007669"/>
    <property type="project" value="UniProtKB-UniRule"/>
</dbReference>
<name>A0AAP0GFC4_9ASPA</name>
<comment type="caution">
    <text evidence="2">The sequence shown here is derived from an EMBL/GenBank/DDBJ whole genome shotgun (WGS) entry which is preliminary data.</text>
</comment>
<evidence type="ECO:0000256" key="1">
    <source>
        <dbReference type="RuleBase" id="RU367018"/>
    </source>
</evidence>
<comment type="function">
    <text evidence="1">Putative transcription activator involved in regulating light control of development.</text>
</comment>
<dbReference type="GO" id="GO:0008270">
    <property type="term" value="F:zinc ion binding"/>
    <property type="evidence" value="ECO:0007669"/>
    <property type="project" value="UniProtKB-UniRule"/>
</dbReference>
<evidence type="ECO:0000313" key="3">
    <source>
        <dbReference type="Proteomes" id="UP001418222"/>
    </source>
</evidence>
<sequence>MLSTQRSESMNNAYHDIMKATSSLVDCFTQLEKLIKTCREKELEEDHKCRQGRIHVDVRNCPILRQTSKLYRRTMYDKFYEAFKHGAFGLYIEKESICLMRTYVCWF</sequence>
<dbReference type="EMBL" id="JBBWWQ010000001">
    <property type="protein sequence ID" value="KAK8956806.1"/>
    <property type="molecule type" value="Genomic_DNA"/>
</dbReference>
<keyword evidence="1" id="KW-0479">Metal-binding</keyword>
<comment type="similarity">
    <text evidence="1">Belongs to the FHY3/FAR1 family.</text>
</comment>
<keyword evidence="1" id="KW-0539">Nucleus</keyword>
<dbReference type="PANTHER" id="PTHR31669:SF302">
    <property type="entry name" value="PROTEIN FAR1-RELATED SEQUENCE"/>
    <property type="match status" value="1"/>
</dbReference>
<gene>
    <name evidence="2" type="ORF">KSP39_PZI000120</name>
</gene>
<dbReference type="PANTHER" id="PTHR31669">
    <property type="entry name" value="PROTEIN FAR1-RELATED SEQUENCE 10-RELATED"/>
    <property type="match status" value="1"/>
</dbReference>